<comment type="caution">
    <text evidence="1">The sequence shown here is derived from an EMBL/GenBank/DDBJ whole genome shotgun (WGS) entry which is preliminary data.</text>
</comment>
<evidence type="ECO:0000313" key="2">
    <source>
        <dbReference type="Proteomes" id="UP001519363"/>
    </source>
</evidence>
<keyword evidence="2" id="KW-1185">Reference proteome</keyword>
<gene>
    <name evidence="1" type="ORF">JOF53_002920</name>
</gene>
<reference evidence="1 2" key="1">
    <citation type="submission" date="2021-03" db="EMBL/GenBank/DDBJ databases">
        <title>Sequencing the genomes of 1000 actinobacteria strains.</title>
        <authorList>
            <person name="Klenk H.-P."/>
        </authorList>
    </citation>
    <scope>NUCLEOTIDE SEQUENCE [LARGE SCALE GENOMIC DNA]</scope>
    <source>
        <strain evidence="1 2">DSM 44580</strain>
    </source>
</reference>
<sequence length="234" mass="24287">MTPRVDDPDELRRILREAQALLLDFDGPVCSVFSGFPAPVVAGQLRELLADGGYTDLPTIVAESGDPFDVLHYSATLGADEAQHVEAAFRAHETEAVSTAEPTPGTVELIHEWKRTGQPVAIVSNNSASAVEAYLNLHGLQHAVDVISSRSAPDPGLLKPNPHLVLQAAVMLGVQPDKCVLIGDSVTDIEAAHAAGARGIGYANKSGKGAKLAAAGADAITTNTSDLARSVATG</sequence>
<evidence type="ECO:0000313" key="1">
    <source>
        <dbReference type="EMBL" id="MBP2474048.1"/>
    </source>
</evidence>
<dbReference type="CDD" id="cd07505">
    <property type="entry name" value="HAD_BPGM-like"/>
    <property type="match status" value="1"/>
</dbReference>
<dbReference type="GO" id="GO:0016787">
    <property type="term" value="F:hydrolase activity"/>
    <property type="evidence" value="ECO:0007669"/>
    <property type="project" value="UniProtKB-KW"/>
</dbReference>
<name>A0ABS5ABT6_9PSEU</name>
<dbReference type="Proteomes" id="UP001519363">
    <property type="component" value="Unassembled WGS sequence"/>
</dbReference>
<dbReference type="InterPro" id="IPR050155">
    <property type="entry name" value="HAD-like_hydrolase_sf"/>
</dbReference>
<protein>
    <submittedName>
        <fullName evidence="1">HAD superfamily hydrolase (TIGR01509 family)</fullName>
    </submittedName>
</protein>
<dbReference type="EMBL" id="JAGIOO010000001">
    <property type="protein sequence ID" value="MBP2474048.1"/>
    <property type="molecule type" value="Genomic_DNA"/>
</dbReference>
<dbReference type="InterPro" id="IPR023214">
    <property type="entry name" value="HAD_sf"/>
</dbReference>
<accession>A0ABS5ABT6</accession>
<keyword evidence="1" id="KW-0378">Hydrolase</keyword>
<dbReference type="InterPro" id="IPR006439">
    <property type="entry name" value="HAD-SF_hydro_IA"/>
</dbReference>
<dbReference type="NCBIfam" id="TIGR01509">
    <property type="entry name" value="HAD-SF-IA-v3"/>
    <property type="match status" value="1"/>
</dbReference>
<dbReference type="PANTHER" id="PTHR43434:SF1">
    <property type="entry name" value="PHOSPHOGLYCOLATE PHOSPHATASE"/>
    <property type="match status" value="1"/>
</dbReference>
<dbReference type="Gene3D" id="3.40.50.1000">
    <property type="entry name" value="HAD superfamily/HAD-like"/>
    <property type="match status" value="1"/>
</dbReference>
<dbReference type="PANTHER" id="PTHR43434">
    <property type="entry name" value="PHOSPHOGLYCOLATE PHOSPHATASE"/>
    <property type="match status" value="1"/>
</dbReference>
<dbReference type="Pfam" id="PF00702">
    <property type="entry name" value="Hydrolase"/>
    <property type="match status" value="1"/>
</dbReference>
<proteinExistence type="predicted"/>
<dbReference type="NCBIfam" id="TIGR01549">
    <property type="entry name" value="HAD-SF-IA-v1"/>
    <property type="match status" value="1"/>
</dbReference>
<organism evidence="1 2">
    <name type="scientific">Crossiella equi</name>
    <dbReference type="NCBI Taxonomy" id="130796"/>
    <lineage>
        <taxon>Bacteria</taxon>
        <taxon>Bacillati</taxon>
        <taxon>Actinomycetota</taxon>
        <taxon>Actinomycetes</taxon>
        <taxon>Pseudonocardiales</taxon>
        <taxon>Pseudonocardiaceae</taxon>
        <taxon>Crossiella</taxon>
    </lineage>
</organism>
<dbReference type="InterPro" id="IPR036412">
    <property type="entry name" value="HAD-like_sf"/>
</dbReference>
<dbReference type="SUPFAM" id="SSF56784">
    <property type="entry name" value="HAD-like"/>
    <property type="match status" value="1"/>
</dbReference>
<dbReference type="RefSeq" id="WP_086780907.1">
    <property type="nucleotide sequence ID" value="NZ_JAGIOO010000001.1"/>
</dbReference>